<proteinExistence type="predicted"/>
<keyword evidence="3" id="KW-0442">Lipid degradation</keyword>
<dbReference type="Pfam" id="PF03403">
    <property type="entry name" value="PAF-AH_p_II"/>
    <property type="match status" value="1"/>
</dbReference>
<dbReference type="InterPro" id="IPR029058">
    <property type="entry name" value="AB_hydrolase_fold"/>
</dbReference>
<dbReference type="PANTHER" id="PTHR10272">
    <property type="entry name" value="PLATELET-ACTIVATING FACTOR ACETYLHYDROLASE"/>
    <property type="match status" value="1"/>
</dbReference>
<sequence length="392" mass="42035">MRLTKSVLLAVNGRLAAGLLLPPPHGPYNVSMQTKELTDHSRPDPWNSSHPRRLMVSRFDPIIPSKCTACIVPYMTPLIAASEDEILSFFMSTANLTWPTGVLGQLELQVCCTCSSANSHFKRGAYPVVLLGAGLNTTRLFYSVLAQEIASRGYTVITLDHPYETDIVEFPDGTVIYGGKVVGHQNETAQYVRALDIRTNDASFVLTQLGVPFVTDTDDPARAKAGYVGHSFGGAAAAAAMLNDTRVVGGANLDGTMFGPVPNAGIGRPGIRQSFLLWGSEGHDSSVDESWGRFLETVGRWDPGEWVRELSLQGSTHGGFWDAGVIADVAGWRGIGEMGGLVELFCGLSPVGSRVMKILGVYLGAFLGMTLEGEGEGLLVGPSEEFPEVLFL</sequence>
<dbReference type="GO" id="GO:0016042">
    <property type="term" value="P:lipid catabolic process"/>
    <property type="evidence" value="ECO:0007669"/>
    <property type="project" value="UniProtKB-KW"/>
</dbReference>
<feature type="chain" id="PRO_5041413405" description="1-alkyl-2-acetylglycerophosphocholine esterase" evidence="5">
    <location>
        <begin position="19"/>
        <end position="392"/>
    </location>
</feature>
<protein>
    <recommendedName>
        <fullName evidence="1">1-alkyl-2-acetylglycerophosphocholine esterase</fullName>
        <ecNumber evidence="1">3.1.1.47</ecNumber>
    </recommendedName>
</protein>
<keyword evidence="2" id="KW-0378">Hydrolase</keyword>
<evidence type="ECO:0000313" key="7">
    <source>
        <dbReference type="Proteomes" id="UP001174691"/>
    </source>
</evidence>
<dbReference type="EMBL" id="JANBVN010000036">
    <property type="protein sequence ID" value="KAJ9158414.1"/>
    <property type="molecule type" value="Genomic_DNA"/>
</dbReference>
<evidence type="ECO:0000313" key="6">
    <source>
        <dbReference type="EMBL" id="KAJ9158414.1"/>
    </source>
</evidence>
<keyword evidence="7" id="KW-1185">Reference proteome</keyword>
<evidence type="ECO:0000256" key="3">
    <source>
        <dbReference type="ARBA" id="ARBA00022963"/>
    </source>
</evidence>
<dbReference type="GO" id="GO:0003847">
    <property type="term" value="F:1-alkyl-2-acetylglycerophosphocholine esterase activity"/>
    <property type="evidence" value="ECO:0007669"/>
    <property type="project" value="UniProtKB-EC"/>
</dbReference>
<accession>A0AA38S8Y0</accession>
<evidence type="ECO:0000256" key="4">
    <source>
        <dbReference type="ARBA" id="ARBA00023098"/>
    </source>
</evidence>
<comment type="caution">
    <text evidence="6">The sequence shown here is derived from an EMBL/GenBank/DDBJ whole genome shotgun (WGS) entry which is preliminary data.</text>
</comment>
<dbReference type="SUPFAM" id="SSF53474">
    <property type="entry name" value="alpha/beta-Hydrolases"/>
    <property type="match status" value="1"/>
</dbReference>
<organism evidence="6 7">
    <name type="scientific">Coniochaeta hoffmannii</name>
    <dbReference type="NCBI Taxonomy" id="91930"/>
    <lineage>
        <taxon>Eukaryota</taxon>
        <taxon>Fungi</taxon>
        <taxon>Dikarya</taxon>
        <taxon>Ascomycota</taxon>
        <taxon>Pezizomycotina</taxon>
        <taxon>Sordariomycetes</taxon>
        <taxon>Sordariomycetidae</taxon>
        <taxon>Coniochaetales</taxon>
        <taxon>Coniochaetaceae</taxon>
        <taxon>Coniochaeta</taxon>
    </lineage>
</organism>
<keyword evidence="4" id="KW-0443">Lipid metabolism</keyword>
<dbReference type="Gene3D" id="3.40.50.1820">
    <property type="entry name" value="alpha/beta hydrolase"/>
    <property type="match status" value="1"/>
</dbReference>
<reference evidence="6" key="1">
    <citation type="submission" date="2022-07" db="EMBL/GenBank/DDBJ databases">
        <title>Fungi with potential for degradation of polypropylene.</title>
        <authorList>
            <person name="Gostincar C."/>
        </authorList>
    </citation>
    <scope>NUCLEOTIDE SEQUENCE</scope>
    <source>
        <strain evidence="6">EXF-13287</strain>
    </source>
</reference>
<dbReference type="Proteomes" id="UP001174691">
    <property type="component" value="Unassembled WGS sequence"/>
</dbReference>
<dbReference type="EC" id="3.1.1.47" evidence="1"/>
<keyword evidence="5" id="KW-0732">Signal</keyword>
<dbReference type="PANTHER" id="PTHR10272:SF14">
    <property type="entry name" value="PAF ACETYLHYDROLASE FAMILY PROTEIN"/>
    <property type="match status" value="1"/>
</dbReference>
<evidence type="ECO:0000256" key="1">
    <source>
        <dbReference type="ARBA" id="ARBA00013201"/>
    </source>
</evidence>
<gene>
    <name evidence="6" type="ORF">NKR19_g3321</name>
</gene>
<feature type="signal peptide" evidence="5">
    <location>
        <begin position="1"/>
        <end position="18"/>
    </location>
</feature>
<name>A0AA38S8Y0_9PEZI</name>
<dbReference type="AlphaFoldDB" id="A0AA38S8Y0"/>
<evidence type="ECO:0000256" key="5">
    <source>
        <dbReference type="SAM" id="SignalP"/>
    </source>
</evidence>
<evidence type="ECO:0000256" key="2">
    <source>
        <dbReference type="ARBA" id="ARBA00022801"/>
    </source>
</evidence>